<organism evidence="1 2">
    <name type="scientific">Acorus calamus</name>
    <name type="common">Sweet flag</name>
    <dbReference type="NCBI Taxonomy" id="4465"/>
    <lineage>
        <taxon>Eukaryota</taxon>
        <taxon>Viridiplantae</taxon>
        <taxon>Streptophyta</taxon>
        <taxon>Embryophyta</taxon>
        <taxon>Tracheophyta</taxon>
        <taxon>Spermatophyta</taxon>
        <taxon>Magnoliopsida</taxon>
        <taxon>Liliopsida</taxon>
        <taxon>Acoraceae</taxon>
        <taxon>Acorus</taxon>
    </lineage>
</organism>
<dbReference type="Proteomes" id="UP001180020">
    <property type="component" value="Unassembled WGS sequence"/>
</dbReference>
<keyword evidence="2" id="KW-1185">Reference proteome</keyword>
<name>A0AAV9FL13_ACOCL</name>
<proteinExistence type="predicted"/>
<dbReference type="EMBL" id="JAUJYO010000001">
    <property type="protein sequence ID" value="KAK1325479.1"/>
    <property type="molecule type" value="Genomic_DNA"/>
</dbReference>
<protein>
    <submittedName>
        <fullName evidence="1">Uncharacterized protein</fullName>
    </submittedName>
</protein>
<dbReference type="AlphaFoldDB" id="A0AAV9FL13"/>
<gene>
    <name evidence="1" type="ORF">QJS10_CPA01g01352</name>
</gene>
<comment type="caution">
    <text evidence="1">The sequence shown here is derived from an EMBL/GenBank/DDBJ whole genome shotgun (WGS) entry which is preliminary data.</text>
</comment>
<reference evidence="1" key="2">
    <citation type="submission" date="2023-06" db="EMBL/GenBank/DDBJ databases">
        <authorList>
            <person name="Ma L."/>
            <person name="Liu K.-W."/>
            <person name="Li Z."/>
            <person name="Hsiao Y.-Y."/>
            <person name="Qi Y."/>
            <person name="Fu T."/>
            <person name="Tang G."/>
            <person name="Zhang D."/>
            <person name="Sun W.-H."/>
            <person name="Liu D.-K."/>
            <person name="Li Y."/>
            <person name="Chen G.-Z."/>
            <person name="Liu X.-D."/>
            <person name="Liao X.-Y."/>
            <person name="Jiang Y.-T."/>
            <person name="Yu X."/>
            <person name="Hao Y."/>
            <person name="Huang J."/>
            <person name="Zhao X.-W."/>
            <person name="Ke S."/>
            <person name="Chen Y.-Y."/>
            <person name="Wu W.-L."/>
            <person name="Hsu J.-L."/>
            <person name="Lin Y.-F."/>
            <person name="Huang M.-D."/>
            <person name="Li C.-Y."/>
            <person name="Huang L."/>
            <person name="Wang Z.-W."/>
            <person name="Zhao X."/>
            <person name="Zhong W.-Y."/>
            <person name="Peng D.-H."/>
            <person name="Ahmad S."/>
            <person name="Lan S."/>
            <person name="Zhang J.-S."/>
            <person name="Tsai W.-C."/>
            <person name="Van De Peer Y."/>
            <person name="Liu Z.-J."/>
        </authorList>
    </citation>
    <scope>NUCLEOTIDE SEQUENCE</scope>
    <source>
        <strain evidence="1">CP</strain>
        <tissue evidence="1">Leaves</tissue>
    </source>
</reference>
<sequence>MGSENRGPCVVDVQVALIEEMENLLDVVEMLVVEKELRVTRSLLELPVFGSLRDLIAALANGGEEDDSD</sequence>
<evidence type="ECO:0000313" key="2">
    <source>
        <dbReference type="Proteomes" id="UP001180020"/>
    </source>
</evidence>
<accession>A0AAV9FL13</accession>
<reference evidence="1" key="1">
    <citation type="journal article" date="2023" name="Nat. Commun.">
        <title>Diploid and tetraploid genomes of Acorus and the evolution of monocots.</title>
        <authorList>
            <person name="Ma L."/>
            <person name="Liu K.W."/>
            <person name="Li Z."/>
            <person name="Hsiao Y.Y."/>
            <person name="Qi Y."/>
            <person name="Fu T."/>
            <person name="Tang G.D."/>
            <person name="Zhang D."/>
            <person name="Sun W.H."/>
            <person name="Liu D.K."/>
            <person name="Li Y."/>
            <person name="Chen G.Z."/>
            <person name="Liu X.D."/>
            <person name="Liao X.Y."/>
            <person name="Jiang Y.T."/>
            <person name="Yu X."/>
            <person name="Hao Y."/>
            <person name="Huang J."/>
            <person name="Zhao X.W."/>
            <person name="Ke S."/>
            <person name="Chen Y.Y."/>
            <person name="Wu W.L."/>
            <person name="Hsu J.L."/>
            <person name="Lin Y.F."/>
            <person name="Huang M.D."/>
            <person name="Li C.Y."/>
            <person name="Huang L."/>
            <person name="Wang Z.W."/>
            <person name="Zhao X."/>
            <person name="Zhong W.Y."/>
            <person name="Peng D.H."/>
            <person name="Ahmad S."/>
            <person name="Lan S."/>
            <person name="Zhang J.S."/>
            <person name="Tsai W.C."/>
            <person name="Van de Peer Y."/>
            <person name="Liu Z.J."/>
        </authorList>
    </citation>
    <scope>NUCLEOTIDE SEQUENCE</scope>
    <source>
        <strain evidence="1">CP</strain>
    </source>
</reference>
<evidence type="ECO:0000313" key="1">
    <source>
        <dbReference type="EMBL" id="KAK1325479.1"/>
    </source>
</evidence>